<gene>
    <name evidence="2" type="primary">xylF</name>
    <name evidence="2" type="ORF">TG4357_00466</name>
</gene>
<feature type="domain" description="AB hydrolase-1" evidence="1">
    <location>
        <begin position="35"/>
        <end position="213"/>
    </location>
</feature>
<evidence type="ECO:0000313" key="2">
    <source>
        <dbReference type="EMBL" id="CUH63076.1"/>
    </source>
</evidence>
<dbReference type="InterPro" id="IPR029058">
    <property type="entry name" value="AB_hydrolase_fold"/>
</dbReference>
<evidence type="ECO:0000313" key="3">
    <source>
        <dbReference type="Proteomes" id="UP000051587"/>
    </source>
</evidence>
<evidence type="ECO:0000259" key="1">
    <source>
        <dbReference type="Pfam" id="PF00561"/>
    </source>
</evidence>
<dbReference type="GO" id="GO:0018775">
    <property type="term" value="F:2-hydroxymuconate-semialdehyde hydrolase activity"/>
    <property type="evidence" value="ECO:0007669"/>
    <property type="project" value="UniProtKB-EC"/>
</dbReference>
<dbReference type="Pfam" id="PF00561">
    <property type="entry name" value="Abhydrolase_1"/>
    <property type="match status" value="1"/>
</dbReference>
<dbReference type="InterPro" id="IPR050266">
    <property type="entry name" value="AB_hydrolase_sf"/>
</dbReference>
<proteinExistence type="predicted"/>
<dbReference type="AlphaFoldDB" id="A0A0P1F5E9"/>
<keyword evidence="2" id="KW-0378">Hydrolase</keyword>
<dbReference type="InterPro" id="IPR000073">
    <property type="entry name" value="AB_hydrolase_1"/>
</dbReference>
<keyword evidence="3" id="KW-1185">Reference proteome</keyword>
<dbReference type="Proteomes" id="UP000051587">
    <property type="component" value="Unassembled WGS sequence"/>
</dbReference>
<dbReference type="STRING" id="53501.SAMN04488043_103366"/>
<organism evidence="2 3">
    <name type="scientific">Thalassovita gelatinovora</name>
    <name type="common">Thalassobius gelatinovorus</name>
    <dbReference type="NCBI Taxonomy" id="53501"/>
    <lineage>
        <taxon>Bacteria</taxon>
        <taxon>Pseudomonadati</taxon>
        <taxon>Pseudomonadota</taxon>
        <taxon>Alphaproteobacteria</taxon>
        <taxon>Rhodobacterales</taxon>
        <taxon>Roseobacteraceae</taxon>
        <taxon>Thalassovita</taxon>
    </lineage>
</organism>
<dbReference type="RefSeq" id="WP_058261265.1">
    <property type="nucleotide sequence ID" value="NZ_CP051181.1"/>
</dbReference>
<accession>A0A0P1F5E9</accession>
<dbReference type="PRINTS" id="PR00111">
    <property type="entry name" value="ABHYDROLASE"/>
</dbReference>
<dbReference type="EMBL" id="CYSA01000005">
    <property type="protein sequence ID" value="CUH63076.1"/>
    <property type="molecule type" value="Genomic_DNA"/>
</dbReference>
<sequence length="237" mass="24764">MLQMVCLPGLLCDTGVFDPVLAGMDEPAQVLPVPRVASFDAMVAQIVAQLPDAAVLVGMSMGSYLALAVARQFPARVKGLVLIGTTAAADTPRAAALRVKVAAWAAREGEAALADSVADSMLSPARRADPALRATIRRMTESQGVDTFAMHQAALAERPDQTAALADILCPVLVITGTEDTSTPLGAGRAVAETVPNGRFVALDGVGHMPVLETPDLVARHLRTFLDDCLTLEDQAQ</sequence>
<dbReference type="PANTHER" id="PTHR43798:SF20">
    <property type="entry name" value="2-SUCCINYL-6-HYDROXY-2,4-CYCLOHEXADIENE-1-CARBOXYLATE SYNTHASE-RELATED"/>
    <property type="match status" value="1"/>
</dbReference>
<dbReference type="PANTHER" id="PTHR43798">
    <property type="entry name" value="MONOACYLGLYCEROL LIPASE"/>
    <property type="match status" value="1"/>
</dbReference>
<dbReference type="Gene3D" id="3.40.50.1820">
    <property type="entry name" value="alpha/beta hydrolase"/>
    <property type="match status" value="1"/>
</dbReference>
<reference evidence="2 3" key="1">
    <citation type="submission" date="2015-09" db="EMBL/GenBank/DDBJ databases">
        <authorList>
            <consortium name="Swine Surveillance"/>
        </authorList>
    </citation>
    <scope>NUCLEOTIDE SEQUENCE [LARGE SCALE GENOMIC DNA]</scope>
    <source>
        <strain evidence="2 3">CECT 4357</strain>
    </source>
</reference>
<dbReference type="OrthoDB" id="5491135at2"/>
<dbReference type="EC" id="3.7.1.9" evidence="2"/>
<protein>
    <submittedName>
        <fullName evidence="2">2-hydroxymuconate semialdehyde hydrolase</fullName>
        <ecNumber evidence="2">3.7.1.9</ecNumber>
    </submittedName>
</protein>
<dbReference type="GO" id="GO:0016020">
    <property type="term" value="C:membrane"/>
    <property type="evidence" value="ECO:0007669"/>
    <property type="project" value="TreeGrafter"/>
</dbReference>
<name>A0A0P1F5E9_THAGE</name>
<dbReference type="SUPFAM" id="SSF53474">
    <property type="entry name" value="alpha/beta-Hydrolases"/>
    <property type="match status" value="1"/>
</dbReference>